<evidence type="ECO:0000256" key="3">
    <source>
        <dbReference type="ARBA" id="ARBA00022692"/>
    </source>
</evidence>
<dbReference type="GO" id="GO:0015171">
    <property type="term" value="F:amino acid transmembrane transporter activity"/>
    <property type="evidence" value="ECO:0007669"/>
    <property type="project" value="TreeGrafter"/>
</dbReference>
<evidence type="ECO:0000256" key="2">
    <source>
        <dbReference type="ARBA" id="ARBA00022475"/>
    </source>
</evidence>
<protein>
    <submittedName>
        <fullName evidence="7">Threonine/homoserine/homoserine lactone efflux protein</fullName>
    </submittedName>
</protein>
<sequence length="117" mass="11663">MTFAQALLGFAAVAAVLTVIPGLDTTLVLRSALVRGNGYAVATALGIGTGALIWGAAAAVGAAALLAASEVAYRVVTLGGAVYLVYLGVMLIVKSFRTHGLEVEGTAVRPSRSGGAF</sequence>
<dbReference type="InterPro" id="IPR001123">
    <property type="entry name" value="LeuE-type"/>
</dbReference>
<name>A0A2N9JLW8_9ACTN</name>
<evidence type="ECO:0000256" key="5">
    <source>
        <dbReference type="ARBA" id="ARBA00023136"/>
    </source>
</evidence>
<dbReference type="AlphaFoldDB" id="A0A2N9JLW8"/>
<evidence type="ECO:0000256" key="6">
    <source>
        <dbReference type="SAM" id="Phobius"/>
    </source>
</evidence>
<dbReference type="RefSeq" id="WP_197709997.1">
    <property type="nucleotide sequence ID" value="NZ_BAAAGO010000009.1"/>
</dbReference>
<evidence type="ECO:0000313" key="7">
    <source>
        <dbReference type="EMBL" id="SPD88582.1"/>
    </source>
</evidence>
<feature type="transmembrane region" description="Helical" evidence="6">
    <location>
        <begin position="6"/>
        <end position="29"/>
    </location>
</feature>
<evidence type="ECO:0000256" key="1">
    <source>
        <dbReference type="ARBA" id="ARBA00004651"/>
    </source>
</evidence>
<keyword evidence="5 6" id="KW-0472">Membrane</keyword>
<dbReference type="EMBL" id="LT985188">
    <property type="protein sequence ID" value="SPD88582.1"/>
    <property type="molecule type" value="Genomic_DNA"/>
</dbReference>
<gene>
    <name evidence="7" type="ORF">MPLG2_3552</name>
</gene>
<proteinExistence type="predicted"/>
<dbReference type="PANTHER" id="PTHR30086:SF20">
    <property type="entry name" value="ARGININE EXPORTER PROTEIN ARGO-RELATED"/>
    <property type="match status" value="1"/>
</dbReference>
<dbReference type="GO" id="GO:0005886">
    <property type="term" value="C:plasma membrane"/>
    <property type="evidence" value="ECO:0007669"/>
    <property type="project" value="UniProtKB-SubCell"/>
</dbReference>
<feature type="transmembrane region" description="Helical" evidence="6">
    <location>
        <begin position="71"/>
        <end position="93"/>
    </location>
</feature>
<organism evidence="7 8">
    <name type="scientific">Micropruina glycogenica</name>
    <dbReference type="NCBI Taxonomy" id="75385"/>
    <lineage>
        <taxon>Bacteria</taxon>
        <taxon>Bacillati</taxon>
        <taxon>Actinomycetota</taxon>
        <taxon>Actinomycetes</taxon>
        <taxon>Propionibacteriales</taxon>
        <taxon>Nocardioidaceae</taxon>
        <taxon>Micropruina</taxon>
    </lineage>
</organism>
<dbReference type="PANTHER" id="PTHR30086">
    <property type="entry name" value="ARGININE EXPORTER PROTEIN ARGO"/>
    <property type="match status" value="1"/>
</dbReference>
<keyword evidence="2" id="KW-1003">Cell membrane</keyword>
<keyword evidence="8" id="KW-1185">Reference proteome</keyword>
<keyword evidence="4 6" id="KW-1133">Transmembrane helix</keyword>
<comment type="subcellular location">
    <subcellularLocation>
        <location evidence="1">Cell membrane</location>
        <topology evidence="1">Multi-pass membrane protein</topology>
    </subcellularLocation>
</comment>
<keyword evidence="3 6" id="KW-0812">Transmembrane</keyword>
<reference evidence="7 8" key="1">
    <citation type="submission" date="2018-02" db="EMBL/GenBank/DDBJ databases">
        <authorList>
            <person name="Cohen D.B."/>
            <person name="Kent A.D."/>
        </authorList>
    </citation>
    <scope>NUCLEOTIDE SEQUENCE [LARGE SCALE GENOMIC DNA]</scope>
    <source>
        <strain evidence="7">1</strain>
    </source>
</reference>
<evidence type="ECO:0000313" key="8">
    <source>
        <dbReference type="Proteomes" id="UP000238164"/>
    </source>
</evidence>
<dbReference type="Pfam" id="PF01810">
    <property type="entry name" value="LysE"/>
    <property type="match status" value="1"/>
</dbReference>
<feature type="transmembrane region" description="Helical" evidence="6">
    <location>
        <begin position="41"/>
        <end position="65"/>
    </location>
</feature>
<dbReference type="KEGG" id="mgg:MPLG2_3552"/>
<dbReference type="Proteomes" id="UP000238164">
    <property type="component" value="Chromosome 1"/>
</dbReference>
<accession>A0A2N9JLW8</accession>
<evidence type="ECO:0000256" key="4">
    <source>
        <dbReference type="ARBA" id="ARBA00022989"/>
    </source>
</evidence>